<name>B0CHW1_BRUSI</name>
<organism evidence="1 2">
    <name type="scientific">Brucella suis (strain ATCC 23445 / NCTC 10510)</name>
    <dbReference type="NCBI Taxonomy" id="470137"/>
    <lineage>
        <taxon>Bacteria</taxon>
        <taxon>Pseudomonadati</taxon>
        <taxon>Pseudomonadota</taxon>
        <taxon>Alphaproteobacteria</taxon>
        <taxon>Hyphomicrobiales</taxon>
        <taxon>Brucellaceae</taxon>
        <taxon>Brucella/Ochrobactrum group</taxon>
        <taxon>Brucella</taxon>
    </lineage>
</organism>
<dbReference type="Proteomes" id="UP000008545">
    <property type="component" value="Chromosome I"/>
</dbReference>
<evidence type="ECO:0000313" key="1">
    <source>
        <dbReference type="EMBL" id="ABY38612.1"/>
    </source>
</evidence>
<reference evidence="1 2" key="1">
    <citation type="submission" date="2007-12" db="EMBL/GenBank/DDBJ databases">
        <title>Brucella suis ATCC 23445 whole genome shotgun sequencing project.</title>
        <authorList>
            <person name="Setubal J.C."/>
            <person name="Bowns C."/>
            <person name="Boyle S."/>
            <person name="Crasta O.R."/>
            <person name="Czar M.J."/>
            <person name="Dharmanolla C."/>
            <person name="Gillespie J.J."/>
            <person name="Kenyon R.W."/>
            <person name="Lu J."/>
            <person name="Mane S."/>
            <person name="Mohapatra S."/>
            <person name="Nagrani S."/>
            <person name="Purkayastha A."/>
            <person name="Rajasimha H.K."/>
            <person name="Shallom J.M."/>
            <person name="Shallom S."/>
            <person name="Shukla M."/>
            <person name="Snyder E.E."/>
            <person name="Sobral B.W."/>
            <person name="Wattam A.R."/>
            <person name="Will R."/>
            <person name="Williams K."/>
            <person name="Yoo H."/>
            <person name="Bruce D."/>
            <person name="Detter C."/>
            <person name="Munk C."/>
            <person name="Brettin T.S."/>
        </authorList>
    </citation>
    <scope>NUCLEOTIDE SEQUENCE [LARGE SCALE GENOMIC DNA]</scope>
    <source>
        <strain evidence="2">ATCC 23445 / NCTC 10510</strain>
    </source>
</reference>
<sequence>MRQLTSQCRMVASFFRARFDLNESDWALILCFDAHLFRKPFHTFQDAL</sequence>
<accession>B0CHW1</accession>
<dbReference type="AlphaFoldDB" id="B0CHW1"/>
<protein>
    <submittedName>
        <fullName evidence="1">Uncharacterized protein</fullName>
    </submittedName>
</protein>
<dbReference type="HOGENOM" id="CLU_3305862_0_0_5"/>
<proteinExistence type="predicted"/>
<gene>
    <name evidence="1" type="ordered locus">BSUIS_A1581</name>
</gene>
<dbReference type="EMBL" id="CP000911">
    <property type="protein sequence ID" value="ABY38612.1"/>
    <property type="molecule type" value="Genomic_DNA"/>
</dbReference>
<evidence type="ECO:0000313" key="2">
    <source>
        <dbReference type="Proteomes" id="UP000008545"/>
    </source>
</evidence>
<dbReference type="KEGG" id="bmt:BSUIS_A1581"/>